<dbReference type="InterPro" id="IPR026010">
    <property type="entry name" value="NSP1/NUP62"/>
</dbReference>
<feature type="compositionally biased region" description="Low complexity" evidence="10">
    <location>
        <begin position="116"/>
        <end position="129"/>
    </location>
</feature>
<feature type="compositionally biased region" description="Polar residues" evidence="10">
    <location>
        <begin position="216"/>
        <end position="237"/>
    </location>
</feature>
<dbReference type="Pfam" id="PF05064">
    <property type="entry name" value="Nsp1_C"/>
    <property type="match status" value="1"/>
</dbReference>
<reference evidence="12 13" key="1">
    <citation type="journal article" date="2016" name="Mol. Biol. Evol.">
        <title>Genome-Wide Survey of Gut Fungi (Harpellales) Reveals the First Horizontally Transferred Ubiquitin Gene from a Mosquito Host.</title>
        <authorList>
            <person name="Wang Y."/>
            <person name="White M.M."/>
            <person name="Kvist S."/>
            <person name="Moncalvo J.M."/>
        </authorList>
    </citation>
    <scope>NUCLEOTIDE SEQUENCE [LARGE SCALE GENOMIC DNA]</scope>
    <source>
        <strain evidence="12 13">ALG-7-W6</strain>
    </source>
</reference>
<feature type="compositionally biased region" description="Low complexity" evidence="10">
    <location>
        <begin position="268"/>
        <end position="280"/>
    </location>
</feature>
<keyword evidence="4" id="KW-0509">mRNA transport</keyword>
<dbReference type="InterPro" id="IPR007758">
    <property type="entry name" value="Nucleoporin_NSP1_C"/>
</dbReference>
<evidence type="ECO:0000259" key="11">
    <source>
        <dbReference type="Pfam" id="PF05064"/>
    </source>
</evidence>
<protein>
    <submittedName>
        <fullName evidence="12">Nuclear pore glycoprotein p62</fullName>
    </submittedName>
</protein>
<dbReference type="EMBL" id="LSSL01000750">
    <property type="protein sequence ID" value="OLY83779.1"/>
    <property type="molecule type" value="Genomic_DNA"/>
</dbReference>
<evidence type="ECO:0000256" key="6">
    <source>
        <dbReference type="ARBA" id="ARBA00023010"/>
    </source>
</evidence>
<evidence type="ECO:0000256" key="9">
    <source>
        <dbReference type="SAM" id="Coils"/>
    </source>
</evidence>
<feature type="region of interest" description="Disordered" evidence="10">
    <location>
        <begin position="767"/>
        <end position="842"/>
    </location>
</feature>
<dbReference type="AlphaFoldDB" id="A0A1R0H3M3"/>
<dbReference type="Gene3D" id="1.20.5.170">
    <property type="match status" value="1"/>
</dbReference>
<feature type="compositionally biased region" description="Low complexity" evidence="10">
    <location>
        <begin position="194"/>
        <end position="208"/>
    </location>
</feature>
<evidence type="ECO:0000256" key="8">
    <source>
        <dbReference type="ARBA" id="ARBA00023242"/>
    </source>
</evidence>
<proteinExistence type="inferred from homology"/>
<feature type="compositionally biased region" description="Low complexity" evidence="10">
    <location>
        <begin position="24"/>
        <end position="39"/>
    </location>
</feature>
<evidence type="ECO:0000256" key="7">
    <source>
        <dbReference type="ARBA" id="ARBA00023132"/>
    </source>
</evidence>
<keyword evidence="9" id="KW-0175">Coiled coil</keyword>
<dbReference type="STRING" id="133383.A0A1R0H3M3"/>
<feature type="compositionally biased region" description="Polar residues" evidence="10">
    <location>
        <begin position="130"/>
        <end position="148"/>
    </location>
</feature>
<keyword evidence="6" id="KW-0811">Translocation</keyword>
<dbReference type="GO" id="GO:0006405">
    <property type="term" value="P:RNA export from nucleus"/>
    <property type="evidence" value="ECO:0007669"/>
    <property type="project" value="TreeGrafter"/>
</dbReference>
<evidence type="ECO:0000256" key="5">
    <source>
        <dbReference type="ARBA" id="ARBA00022927"/>
    </source>
</evidence>
<keyword evidence="3" id="KW-0813">Transport</keyword>
<keyword evidence="8" id="KW-0539">Nucleus</keyword>
<dbReference type="GO" id="GO:0017056">
    <property type="term" value="F:structural constituent of nuclear pore"/>
    <property type="evidence" value="ECO:0007669"/>
    <property type="project" value="InterPro"/>
</dbReference>
<dbReference type="PANTHER" id="PTHR12084:SF0">
    <property type="entry name" value="NUCLEAR PORE GLYCOPROTEIN P62"/>
    <property type="match status" value="1"/>
</dbReference>
<feature type="region of interest" description="Disordered" evidence="10">
    <location>
        <begin position="24"/>
        <end position="60"/>
    </location>
</feature>
<organism evidence="12 13">
    <name type="scientific">Smittium mucronatum</name>
    <dbReference type="NCBI Taxonomy" id="133383"/>
    <lineage>
        <taxon>Eukaryota</taxon>
        <taxon>Fungi</taxon>
        <taxon>Fungi incertae sedis</taxon>
        <taxon>Zoopagomycota</taxon>
        <taxon>Kickxellomycotina</taxon>
        <taxon>Harpellomycetes</taxon>
        <taxon>Harpellales</taxon>
        <taxon>Legeriomycetaceae</taxon>
        <taxon>Smittium</taxon>
    </lineage>
</organism>
<comment type="subcellular location">
    <subcellularLocation>
        <location evidence="1">Nucleus</location>
        <location evidence="1">Nuclear pore complex</location>
    </subcellularLocation>
</comment>
<evidence type="ECO:0000256" key="10">
    <source>
        <dbReference type="SAM" id="MobiDB-lite"/>
    </source>
</evidence>
<feature type="compositionally biased region" description="Polar residues" evidence="10">
    <location>
        <begin position="796"/>
        <end position="810"/>
    </location>
</feature>
<feature type="domain" description="Nucleoporin NSP1-like C-terminal" evidence="11">
    <location>
        <begin position="430"/>
        <end position="535"/>
    </location>
</feature>
<evidence type="ECO:0000313" key="12">
    <source>
        <dbReference type="EMBL" id="OLY83779.1"/>
    </source>
</evidence>
<accession>A0A1R0H3M3</accession>
<feature type="region of interest" description="Disordered" evidence="10">
    <location>
        <begin position="78"/>
        <end position="321"/>
    </location>
</feature>
<feature type="compositionally biased region" description="Polar residues" evidence="10">
    <location>
        <begin position="78"/>
        <end position="95"/>
    </location>
</feature>
<evidence type="ECO:0000313" key="13">
    <source>
        <dbReference type="Proteomes" id="UP000187455"/>
    </source>
</evidence>
<dbReference type="InterPro" id="IPR025574">
    <property type="entry name" value="Nucleoporin_FG_rpt"/>
</dbReference>
<dbReference type="Pfam" id="PF13634">
    <property type="entry name" value="Nucleoporin_FG"/>
    <property type="match status" value="3"/>
</dbReference>
<dbReference type="OrthoDB" id="344345at2759"/>
<feature type="compositionally biased region" description="Polar residues" evidence="10">
    <location>
        <begin position="355"/>
        <end position="377"/>
    </location>
</feature>
<comment type="caution">
    <text evidence="12">The sequence shown here is derived from an EMBL/GenBank/DDBJ whole genome shotgun (WGS) entry which is preliminary data.</text>
</comment>
<dbReference type="GO" id="GO:0005543">
    <property type="term" value="F:phospholipid binding"/>
    <property type="evidence" value="ECO:0007669"/>
    <property type="project" value="TreeGrafter"/>
</dbReference>
<dbReference type="PANTHER" id="PTHR12084">
    <property type="entry name" value="NUCLEAR PORE GLYCOPROTEIN P62-RELATED"/>
    <property type="match status" value="1"/>
</dbReference>
<evidence type="ECO:0000256" key="2">
    <source>
        <dbReference type="ARBA" id="ARBA00005911"/>
    </source>
</evidence>
<feature type="compositionally biased region" description="Polar residues" evidence="10">
    <location>
        <begin position="281"/>
        <end position="301"/>
    </location>
</feature>
<dbReference type="GO" id="GO:0051028">
    <property type="term" value="P:mRNA transport"/>
    <property type="evidence" value="ECO:0007669"/>
    <property type="project" value="UniProtKB-KW"/>
</dbReference>
<feature type="coiled-coil region" evidence="9">
    <location>
        <begin position="548"/>
        <end position="575"/>
    </location>
</feature>
<feature type="compositionally biased region" description="Polar residues" evidence="10">
    <location>
        <begin position="820"/>
        <end position="842"/>
    </location>
</feature>
<keyword evidence="13" id="KW-1185">Reference proteome</keyword>
<evidence type="ECO:0000256" key="1">
    <source>
        <dbReference type="ARBA" id="ARBA00004567"/>
    </source>
</evidence>
<dbReference type="GO" id="GO:0044613">
    <property type="term" value="C:nuclear pore central transport channel"/>
    <property type="evidence" value="ECO:0007669"/>
    <property type="project" value="TreeGrafter"/>
</dbReference>
<keyword evidence="5" id="KW-0653">Protein transport</keyword>
<feature type="compositionally biased region" description="Polar residues" evidence="10">
    <location>
        <begin position="156"/>
        <end position="182"/>
    </location>
</feature>
<keyword evidence="7" id="KW-0906">Nuclear pore complex</keyword>
<feature type="region of interest" description="Disordered" evidence="10">
    <location>
        <begin position="334"/>
        <end position="422"/>
    </location>
</feature>
<dbReference type="Proteomes" id="UP000187455">
    <property type="component" value="Unassembled WGS sequence"/>
</dbReference>
<dbReference type="GO" id="GO:0006606">
    <property type="term" value="P:protein import into nucleus"/>
    <property type="evidence" value="ECO:0007669"/>
    <property type="project" value="TreeGrafter"/>
</dbReference>
<comment type="similarity">
    <text evidence="2">Belongs to the nucleoporin NSP1/NUP62 family.</text>
</comment>
<name>A0A1R0H3M3_9FUNG</name>
<evidence type="ECO:0000256" key="3">
    <source>
        <dbReference type="ARBA" id="ARBA00022448"/>
    </source>
</evidence>
<feature type="compositionally biased region" description="Low complexity" evidence="10">
    <location>
        <begin position="378"/>
        <end position="388"/>
    </location>
</feature>
<sequence>MTDKPSLFGSGAFSSNSGSNLFGSSSSTAAGGASQTGTSLFGGGTGQSSTSGLFGSANSGTTQTSSIFGAATNTAAKDTSSSIFGSNSAGATQKPSPGLFGSNLGGSTQGSTSLFGSSTNSIGGNSTSTLFGGNSLSTGQTSAPSQFGSKPVGEAQKTSSNLFGAATNSGSGLFGSVKTTNSEQKKPSFSLGNSSTITTAKTTTSETSKPAGFSFGASTIANSSNGDSKTATDSKLNFSFGGSGASTKDSKSSTDKPTGSLFGGSMQSSGLFSSLGNSSGDKSTTTTNSDTAPKPSFSFSQPVKPASDLSNSNVSTTGATNGAAKTSLFSSANFAAKPDDNQSKNQVVENKDSSAKTGLFSSSQPTTSNTGIKTNLFTAPAPAAASTSDGTKAAEKSATDSTLSSGLTKKVEESASSTSDPKIEIKEIASDISVKMLESKNLGDIIDVWTDELSSQIRQFHTQASIASKWESQLIEQGKQISKLHEIATMAEADQTVLDQSLDHMEAQQRVLVGFLDKYEPMTRDMVLKTRENYNSQPSQIIQSFGGINNKNFELKSAEEEREQVYNMSEQLNAQLDEMTKCLTGLIEEANTVTEISSAISLANAPQGGIGGDGLTTNGGMLKAGDPLVVIMKILNANLTSLENIESQSDMLQQRLEYLKSVNNQVNDTDRNDSFAASTEYGYDDSNQLAPPVKSADYNIEDRDLRYGSSIPGSRSLFRKEGIAQNLGFASPSLSAMGKTKQAYMSPYSTRSTSLFGGKSGGAGNYGQNGGIPDVSSPSLVGRGSVFDKGNELGGLQNSPFHRQSNNPSTPVRRGGIGSQQGTQIFGSGTESQYSLNKQRRW</sequence>
<feature type="region of interest" description="Disordered" evidence="10">
    <location>
        <begin position="674"/>
        <end position="693"/>
    </location>
</feature>
<feature type="compositionally biased region" description="Polar residues" evidence="10">
    <location>
        <begin position="308"/>
        <end position="321"/>
    </location>
</feature>
<feature type="compositionally biased region" description="Low complexity" evidence="10">
    <location>
        <begin position="47"/>
        <end position="56"/>
    </location>
</feature>
<gene>
    <name evidence="12" type="ORF">AYI68_g2072</name>
</gene>
<evidence type="ECO:0000256" key="4">
    <source>
        <dbReference type="ARBA" id="ARBA00022816"/>
    </source>
</evidence>